<dbReference type="EMBL" id="LBVW01000011">
    <property type="protein sequence ID" value="KKQ93467.1"/>
    <property type="molecule type" value="Genomic_DNA"/>
</dbReference>
<evidence type="ECO:0008006" key="3">
    <source>
        <dbReference type="Google" id="ProtNLM"/>
    </source>
</evidence>
<dbReference type="AlphaFoldDB" id="A0A0G0LQY8"/>
<sequence>MEQKIINSTKKAVDDLINLSLIGKKRLWVDYDIEADVLYINFDKPEKADNSKEERGIITRSRKGKVVGLTILNASHSSSKTNQN</sequence>
<evidence type="ECO:0000313" key="2">
    <source>
        <dbReference type="Proteomes" id="UP000034932"/>
    </source>
</evidence>
<evidence type="ECO:0000313" key="1">
    <source>
        <dbReference type="EMBL" id="KKQ93467.1"/>
    </source>
</evidence>
<protein>
    <recommendedName>
        <fullName evidence="3">DUF2283 domain-containing protein</fullName>
    </recommendedName>
</protein>
<dbReference type="STRING" id="1618573.UT19_C0011G0012"/>
<comment type="caution">
    <text evidence="1">The sequence shown here is derived from an EMBL/GenBank/DDBJ whole genome shotgun (WGS) entry which is preliminary data.</text>
</comment>
<organism evidence="1 2">
    <name type="scientific">Candidatus Woesebacteria bacterium GW2011_GWB1_39_10b</name>
    <dbReference type="NCBI Taxonomy" id="1618573"/>
    <lineage>
        <taxon>Bacteria</taxon>
        <taxon>Candidatus Woeseibacteriota</taxon>
    </lineage>
</organism>
<dbReference type="InterPro" id="IPR019270">
    <property type="entry name" value="DUF2283"/>
</dbReference>
<name>A0A0G0LQY8_9BACT</name>
<dbReference type="Pfam" id="PF10049">
    <property type="entry name" value="DUF2283"/>
    <property type="match status" value="1"/>
</dbReference>
<proteinExistence type="predicted"/>
<reference evidence="1 2" key="1">
    <citation type="journal article" date="2015" name="Nature">
        <title>rRNA introns, odd ribosomes, and small enigmatic genomes across a large radiation of phyla.</title>
        <authorList>
            <person name="Brown C.T."/>
            <person name="Hug L.A."/>
            <person name="Thomas B.C."/>
            <person name="Sharon I."/>
            <person name="Castelle C.J."/>
            <person name="Singh A."/>
            <person name="Wilkins M.J."/>
            <person name="Williams K.H."/>
            <person name="Banfield J.F."/>
        </authorList>
    </citation>
    <scope>NUCLEOTIDE SEQUENCE [LARGE SCALE GENOMIC DNA]</scope>
</reference>
<gene>
    <name evidence="1" type="ORF">UT19_C0011G0012</name>
</gene>
<accession>A0A0G0LQY8</accession>
<dbReference type="Proteomes" id="UP000034932">
    <property type="component" value="Unassembled WGS sequence"/>
</dbReference>